<keyword evidence="6 12" id="KW-0915">Sodium</keyword>
<dbReference type="PANTHER" id="PTHR28259:SF1">
    <property type="entry name" value="FLUORIDE EXPORT PROTEIN 1-RELATED"/>
    <property type="match status" value="1"/>
</dbReference>
<evidence type="ECO:0000256" key="7">
    <source>
        <dbReference type="ARBA" id="ARBA00023065"/>
    </source>
</evidence>
<feature type="binding site" evidence="12">
    <location>
        <position position="78"/>
    </location>
    <ligand>
        <name>Na(+)</name>
        <dbReference type="ChEBI" id="CHEBI:29101"/>
        <note>structural</note>
    </ligand>
</feature>
<dbReference type="Pfam" id="PF02537">
    <property type="entry name" value="CRCB"/>
    <property type="match status" value="1"/>
</dbReference>
<dbReference type="HAMAP" id="MF_00454">
    <property type="entry name" value="FluC"/>
    <property type="match status" value="1"/>
</dbReference>
<dbReference type="NCBIfam" id="TIGR00494">
    <property type="entry name" value="crcB"/>
    <property type="match status" value="1"/>
</dbReference>
<dbReference type="OrthoDB" id="9806299at2"/>
<dbReference type="Proteomes" id="UP000237003">
    <property type="component" value="Unassembled WGS sequence"/>
</dbReference>
<comment type="subcellular location">
    <subcellularLocation>
        <location evidence="1 12">Cell membrane</location>
        <topology evidence="1 12">Multi-pass membrane protein</topology>
    </subcellularLocation>
</comment>
<keyword evidence="5 12" id="KW-1133">Transmembrane helix</keyword>
<keyword evidence="3" id="KW-0997">Cell inner membrane</keyword>
<evidence type="ECO:0000256" key="4">
    <source>
        <dbReference type="ARBA" id="ARBA00022692"/>
    </source>
</evidence>
<protein>
    <recommendedName>
        <fullName evidence="12">Fluoride-specific ion channel FluC</fullName>
    </recommendedName>
</protein>
<evidence type="ECO:0000313" key="13">
    <source>
        <dbReference type="EMBL" id="POU61333.1"/>
    </source>
</evidence>
<evidence type="ECO:0000256" key="9">
    <source>
        <dbReference type="ARBA" id="ARBA00023303"/>
    </source>
</evidence>
<evidence type="ECO:0000256" key="8">
    <source>
        <dbReference type="ARBA" id="ARBA00023136"/>
    </source>
</evidence>
<dbReference type="GO" id="GO:0005886">
    <property type="term" value="C:plasma membrane"/>
    <property type="evidence" value="ECO:0007669"/>
    <property type="project" value="UniProtKB-SubCell"/>
</dbReference>
<evidence type="ECO:0000313" key="14">
    <source>
        <dbReference type="Proteomes" id="UP000237003"/>
    </source>
</evidence>
<comment type="activity regulation">
    <text evidence="12">Na(+) is not transported, but it plays an essential structural role and its presence is essential for fluoride channel function.</text>
</comment>
<keyword evidence="2 12" id="KW-1003">Cell membrane</keyword>
<dbReference type="GO" id="GO:0140114">
    <property type="term" value="P:cellular detoxification of fluoride"/>
    <property type="evidence" value="ECO:0007669"/>
    <property type="project" value="UniProtKB-UniRule"/>
</dbReference>
<feature type="transmembrane region" description="Helical" evidence="12">
    <location>
        <begin position="103"/>
        <end position="124"/>
    </location>
</feature>
<evidence type="ECO:0000256" key="3">
    <source>
        <dbReference type="ARBA" id="ARBA00022519"/>
    </source>
</evidence>
<keyword evidence="8 12" id="KW-0472">Membrane</keyword>
<dbReference type="GO" id="GO:0046872">
    <property type="term" value="F:metal ion binding"/>
    <property type="evidence" value="ECO:0007669"/>
    <property type="project" value="UniProtKB-KW"/>
</dbReference>
<evidence type="ECO:0000256" key="12">
    <source>
        <dbReference type="HAMAP-Rule" id="MF_00454"/>
    </source>
</evidence>
<dbReference type="InterPro" id="IPR003691">
    <property type="entry name" value="FluC"/>
</dbReference>
<accession>A0A2S4RRM6</accession>
<evidence type="ECO:0000256" key="11">
    <source>
        <dbReference type="ARBA" id="ARBA00035585"/>
    </source>
</evidence>
<comment type="similarity">
    <text evidence="10 12">Belongs to the fluoride channel Fluc/FEX (TC 1.A.43) family.</text>
</comment>
<comment type="caution">
    <text evidence="13">The sequence shown here is derived from an EMBL/GenBank/DDBJ whole genome shotgun (WGS) entry which is preliminary data.</text>
</comment>
<name>A0A2S4RRM6_CITAM</name>
<comment type="catalytic activity">
    <reaction evidence="11">
        <text>fluoride(in) = fluoride(out)</text>
        <dbReference type="Rhea" id="RHEA:76159"/>
        <dbReference type="ChEBI" id="CHEBI:17051"/>
    </reaction>
    <physiologicalReaction direction="left-to-right" evidence="11">
        <dbReference type="Rhea" id="RHEA:76160"/>
    </physiologicalReaction>
</comment>
<dbReference type="GO" id="GO:0062054">
    <property type="term" value="F:fluoride channel activity"/>
    <property type="evidence" value="ECO:0007669"/>
    <property type="project" value="UniProtKB-UniRule"/>
</dbReference>
<keyword evidence="9 12" id="KW-0407">Ion channel</keyword>
<organism evidence="13 14">
    <name type="scientific">Citrobacter amalonaticus</name>
    <dbReference type="NCBI Taxonomy" id="35703"/>
    <lineage>
        <taxon>Bacteria</taxon>
        <taxon>Pseudomonadati</taxon>
        <taxon>Pseudomonadota</taxon>
        <taxon>Gammaproteobacteria</taxon>
        <taxon>Enterobacterales</taxon>
        <taxon>Enterobacteriaceae</taxon>
        <taxon>Citrobacter</taxon>
    </lineage>
</organism>
<evidence type="ECO:0000256" key="2">
    <source>
        <dbReference type="ARBA" id="ARBA00022475"/>
    </source>
</evidence>
<sequence>MLASLIAVIIGGGIGSAMRWGMSQRFNTLFPLLPPGTLISNILAGLIIGFATAFFNRHSSFSPAVKLMVTTGLCGGLSTFSTFSEEVFSHLQNEDYLWASTEITVHVIFSILAVYVGFLIASIVTNWCK</sequence>
<evidence type="ECO:0000256" key="1">
    <source>
        <dbReference type="ARBA" id="ARBA00004651"/>
    </source>
</evidence>
<comment type="function">
    <text evidence="12">Fluoride-specific ion channel. Important for reducing fluoride concentration in the cell, thus reducing its toxicity.</text>
</comment>
<dbReference type="RefSeq" id="WP_103776824.1">
    <property type="nucleotide sequence ID" value="NZ_PQLX01000012.1"/>
</dbReference>
<dbReference type="NCBIfam" id="NF010792">
    <property type="entry name" value="PRK14196.1"/>
    <property type="match status" value="1"/>
</dbReference>
<dbReference type="EMBL" id="PQLX01000012">
    <property type="protein sequence ID" value="POU61333.1"/>
    <property type="molecule type" value="Genomic_DNA"/>
</dbReference>
<keyword evidence="12" id="KW-0813">Transport</keyword>
<keyword evidence="12" id="KW-0479">Metal-binding</keyword>
<gene>
    <name evidence="12" type="primary">fluC</name>
    <name evidence="12" type="synonym">crcB</name>
    <name evidence="13" type="ORF">C3430_23675</name>
</gene>
<evidence type="ECO:0000256" key="5">
    <source>
        <dbReference type="ARBA" id="ARBA00022989"/>
    </source>
</evidence>
<keyword evidence="4 12" id="KW-0812">Transmembrane</keyword>
<dbReference type="AlphaFoldDB" id="A0A2S4RRM6"/>
<reference evidence="13 14" key="1">
    <citation type="submission" date="2018-01" db="EMBL/GenBank/DDBJ databases">
        <title>Complete genome sequences of 14 Citrobacter spp. isolated from plant in Canada.</title>
        <authorList>
            <person name="Bhandare S.G."/>
            <person name="Colavecchio A."/>
            <person name="Jeukens J."/>
            <person name="Emond-Rheault J.-G."/>
            <person name="Freschi L."/>
            <person name="Hamel J."/>
            <person name="Kukavica-Ibrulj I."/>
            <person name="Levesque R."/>
            <person name="Goodridge L."/>
        </authorList>
    </citation>
    <scope>NUCLEOTIDE SEQUENCE [LARGE SCALE GENOMIC DNA]</scope>
    <source>
        <strain evidence="13 14">S1285</strain>
    </source>
</reference>
<dbReference type="PANTHER" id="PTHR28259">
    <property type="entry name" value="FLUORIDE EXPORT PROTEIN 1-RELATED"/>
    <property type="match status" value="1"/>
</dbReference>
<feature type="transmembrane region" description="Helical" evidence="12">
    <location>
        <begin position="67"/>
        <end position="83"/>
    </location>
</feature>
<evidence type="ECO:0000256" key="10">
    <source>
        <dbReference type="ARBA" id="ARBA00035120"/>
    </source>
</evidence>
<evidence type="ECO:0000256" key="6">
    <source>
        <dbReference type="ARBA" id="ARBA00023053"/>
    </source>
</evidence>
<feature type="transmembrane region" description="Helical" evidence="12">
    <location>
        <begin position="33"/>
        <end position="55"/>
    </location>
</feature>
<keyword evidence="7 12" id="KW-0406">Ion transport</keyword>
<feature type="binding site" evidence="12">
    <location>
        <position position="75"/>
    </location>
    <ligand>
        <name>Na(+)</name>
        <dbReference type="ChEBI" id="CHEBI:29101"/>
        <note>structural</note>
    </ligand>
</feature>
<proteinExistence type="inferred from homology"/>